<reference evidence="1 2" key="2">
    <citation type="journal article" date="2022" name="Mol. Ecol. Resour.">
        <title>The genomes of chicory, endive, great burdock and yacon provide insights into Asteraceae paleo-polyploidization history and plant inulin production.</title>
        <authorList>
            <person name="Fan W."/>
            <person name="Wang S."/>
            <person name="Wang H."/>
            <person name="Wang A."/>
            <person name="Jiang F."/>
            <person name="Liu H."/>
            <person name="Zhao H."/>
            <person name="Xu D."/>
            <person name="Zhang Y."/>
        </authorList>
    </citation>
    <scope>NUCLEOTIDE SEQUENCE [LARGE SCALE GENOMIC DNA]</scope>
    <source>
        <strain evidence="2">cv. Punajuju</strain>
        <tissue evidence="1">Leaves</tissue>
    </source>
</reference>
<comment type="caution">
    <text evidence="1">The sequence shown here is derived from an EMBL/GenBank/DDBJ whole genome shotgun (WGS) entry which is preliminary data.</text>
</comment>
<keyword evidence="2" id="KW-1185">Reference proteome</keyword>
<reference evidence="2" key="1">
    <citation type="journal article" date="2022" name="Mol. Ecol. Resour.">
        <title>The genomes of chicory, endive, great burdock and yacon provide insights into Asteraceae palaeo-polyploidization history and plant inulin production.</title>
        <authorList>
            <person name="Fan W."/>
            <person name="Wang S."/>
            <person name="Wang H."/>
            <person name="Wang A."/>
            <person name="Jiang F."/>
            <person name="Liu H."/>
            <person name="Zhao H."/>
            <person name="Xu D."/>
            <person name="Zhang Y."/>
        </authorList>
    </citation>
    <scope>NUCLEOTIDE SEQUENCE [LARGE SCALE GENOMIC DNA]</scope>
    <source>
        <strain evidence="2">cv. Punajuju</strain>
    </source>
</reference>
<protein>
    <submittedName>
        <fullName evidence="1">Uncharacterized protein</fullName>
    </submittedName>
</protein>
<organism evidence="1 2">
    <name type="scientific">Cichorium intybus</name>
    <name type="common">Chicory</name>
    <dbReference type="NCBI Taxonomy" id="13427"/>
    <lineage>
        <taxon>Eukaryota</taxon>
        <taxon>Viridiplantae</taxon>
        <taxon>Streptophyta</taxon>
        <taxon>Embryophyta</taxon>
        <taxon>Tracheophyta</taxon>
        <taxon>Spermatophyta</taxon>
        <taxon>Magnoliopsida</taxon>
        <taxon>eudicotyledons</taxon>
        <taxon>Gunneridae</taxon>
        <taxon>Pentapetalae</taxon>
        <taxon>asterids</taxon>
        <taxon>campanulids</taxon>
        <taxon>Asterales</taxon>
        <taxon>Asteraceae</taxon>
        <taxon>Cichorioideae</taxon>
        <taxon>Cichorieae</taxon>
        <taxon>Cichoriinae</taxon>
        <taxon>Cichorium</taxon>
    </lineage>
</organism>
<dbReference type="Proteomes" id="UP001055811">
    <property type="component" value="Linkage Group LG04"/>
</dbReference>
<evidence type="ECO:0000313" key="1">
    <source>
        <dbReference type="EMBL" id="KAI3753090.1"/>
    </source>
</evidence>
<accession>A0ACB9E2M5</accession>
<dbReference type="EMBL" id="CM042012">
    <property type="protein sequence ID" value="KAI3753090.1"/>
    <property type="molecule type" value="Genomic_DNA"/>
</dbReference>
<evidence type="ECO:0000313" key="2">
    <source>
        <dbReference type="Proteomes" id="UP001055811"/>
    </source>
</evidence>
<name>A0ACB9E2M5_CICIN</name>
<gene>
    <name evidence="1" type="ORF">L2E82_25135</name>
</gene>
<sequence>MKITALVVIVELQVGSYFVQQYYQVLQQQPEFVHQFYTDSSTMVRVDGDSTETASAIFQVHTLIQSLQFTRIEIKTINALESWSEGIVCVVSGSVKSKYFSGWRKFVQTFFLAPQEKCYFVMNDLFHFVSEEVTNHLPPHMAATHNDDFQPINSTSPNLLVGEDVLGVEARDNFNSFHLENEEQGDYYTSQEHQHQQEEDEDSEEDYEDEPQVEEPVALIHNHVDYVQEPLHHDTVEYVQEPIPPVEEPVREPVKFTYASIEGYAIYKPGLLPFLIDCNCPQVIKKIMKMDAAEPFNAPVNPIALGIPDYFDVIKTPMDFGSICNNLEKGLKYMNSEDLYMDVQYIWGNCYKYNNKGDYILELMKRVKKNFSKYWSAAGLYNEHDMKDGNISSHGKSSKSGHSRHKSRKRQGVKRYKDDCLCAICIMMRRRLEREQIMNPGNDHIETSDGLVQLKVEGTSMVGSFNGDDTSSSTDNSQNKDANGNIDDKGEEVKMEDNKEVYNTIQNKQQEEKEKEKEKEMTMQKNYKNAIGEQCKSGTEKHEDVQMADVGDDDNNEEKSMHHEDDTSAVENQKPKPIDEHGRDYERAIRNQFADEIFGRGNNDKEQWTWVQAMYQGKSQDGGGPGG</sequence>
<proteinExistence type="predicted"/>